<feature type="compositionally biased region" description="Gly residues" evidence="1">
    <location>
        <begin position="271"/>
        <end position="287"/>
    </location>
</feature>
<dbReference type="Proteomes" id="UP000244450">
    <property type="component" value="Unassembled WGS sequence"/>
</dbReference>
<feature type="compositionally biased region" description="Polar residues" evidence="1">
    <location>
        <begin position="175"/>
        <end position="184"/>
    </location>
</feature>
<comment type="caution">
    <text evidence="2">The sequence shown here is derived from an EMBL/GenBank/DDBJ whole genome shotgun (WGS) entry which is preliminary data.</text>
</comment>
<keyword evidence="3" id="KW-1185">Reference proteome</keyword>
<feature type="region of interest" description="Disordered" evidence="1">
    <location>
        <begin position="175"/>
        <end position="194"/>
    </location>
</feature>
<evidence type="ECO:0000256" key="1">
    <source>
        <dbReference type="SAM" id="MobiDB-lite"/>
    </source>
</evidence>
<accession>A0A2T7BLV0</accession>
<reference evidence="2 3" key="1">
    <citation type="submission" date="2018-04" db="EMBL/GenBank/DDBJ databases">
        <title>Chitinophaga fuyangensis sp. nov., isolated from soil in a chemical factory.</title>
        <authorList>
            <person name="Chen K."/>
        </authorList>
    </citation>
    <scope>NUCLEOTIDE SEQUENCE [LARGE SCALE GENOMIC DNA]</scope>
    <source>
        <strain evidence="2 3">LY-1</strain>
    </source>
</reference>
<sequence length="323" mass="34869">MLVVSVAAMLIYLSSCKREIIPQSSSGSRSLSIEEARQFYATHFGAGKSARKSSPAYKEADTSLGEQSPQWDGAQTRVLKSNFDAVLAPLYRKDVYTVVNDKQMVPYGFLNFLMMYKDEHNQVISEWVVLKPSAKWLSSLVDRPFDGDIVVNNLDGTKKSRYFFADGLQVSQSVLPRDTSGTSTNDRKKTSINTMKTDDATPVIINPDEGPECDVTTYVTVTTTPGTTCSCAGHTYDQISKCTCDNPPTPGTTSLRYYTEWHCDPAVVPPVGGGGSDPGGPGGGVPAGGSVSTDYPPVSCNADPNYTMPTTPPPAGTQYMIPR</sequence>
<feature type="region of interest" description="Disordered" evidence="1">
    <location>
        <begin position="271"/>
        <end position="323"/>
    </location>
</feature>
<gene>
    <name evidence="2" type="ORF">DCC81_03760</name>
</gene>
<dbReference type="AlphaFoldDB" id="A0A2T7BLV0"/>
<feature type="region of interest" description="Disordered" evidence="1">
    <location>
        <begin position="48"/>
        <end position="69"/>
    </location>
</feature>
<evidence type="ECO:0000313" key="2">
    <source>
        <dbReference type="EMBL" id="PUZ28610.1"/>
    </source>
</evidence>
<protein>
    <submittedName>
        <fullName evidence="2">Uncharacterized protein</fullName>
    </submittedName>
</protein>
<organism evidence="2 3">
    <name type="scientific">Chitinophaga parva</name>
    <dbReference type="NCBI Taxonomy" id="2169414"/>
    <lineage>
        <taxon>Bacteria</taxon>
        <taxon>Pseudomonadati</taxon>
        <taxon>Bacteroidota</taxon>
        <taxon>Chitinophagia</taxon>
        <taxon>Chitinophagales</taxon>
        <taxon>Chitinophagaceae</taxon>
        <taxon>Chitinophaga</taxon>
    </lineage>
</organism>
<proteinExistence type="predicted"/>
<dbReference type="EMBL" id="QCYK01000001">
    <property type="protein sequence ID" value="PUZ28610.1"/>
    <property type="molecule type" value="Genomic_DNA"/>
</dbReference>
<evidence type="ECO:0000313" key="3">
    <source>
        <dbReference type="Proteomes" id="UP000244450"/>
    </source>
</evidence>
<name>A0A2T7BLV0_9BACT</name>